<dbReference type="AlphaFoldDB" id="A0A6G1MLT8"/>
<dbReference type="Proteomes" id="UP000483672">
    <property type="component" value="Unassembled WGS sequence"/>
</dbReference>
<proteinExistence type="predicted"/>
<sequence length="163" mass="18771">MVLKFCPNITTVRIINTEKDVNECFTRIPLIPRSLRVLELRAVTVLSSLEDFLKAPILGSLILHLRQSDRLYDPNGIYRRFIVAANEVFAYSHPSVSVEDAEGELWLNAWSEFPLIDREFNHRSRIFTLPYTPYGSPDTSDLDELFEDIPQFLLNGEGSSYFD</sequence>
<gene>
    <name evidence="1" type="ORF">TWF191_003906</name>
</gene>
<protein>
    <submittedName>
        <fullName evidence="1">Uncharacterized protein</fullName>
    </submittedName>
</protein>
<evidence type="ECO:0000313" key="2">
    <source>
        <dbReference type="Proteomes" id="UP000483672"/>
    </source>
</evidence>
<evidence type="ECO:0000313" key="1">
    <source>
        <dbReference type="EMBL" id="KAF3231930.1"/>
    </source>
</evidence>
<accession>A0A6G1MLT8</accession>
<dbReference type="EMBL" id="WIPF01000002">
    <property type="protein sequence ID" value="KAF3231930.1"/>
    <property type="molecule type" value="Genomic_DNA"/>
</dbReference>
<name>A0A6G1MLT8_ORBOL</name>
<organism evidence="1 2">
    <name type="scientific">Orbilia oligospora</name>
    <name type="common">Nematode-trapping fungus</name>
    <name type="synonym">Arthrobotrys oligospora</name>
    <dbReference type="NCBI Taxonomy" id="2813651"/>
    <lineage>
        <taxon>Eukaryota</taxon>
        <taxon>Fungi</taxon>
        <taxon>Dikarya</taxon>
        <taxon>Ascomycota</taxon>
        <taxon>Pezizomycotina</taxon>
        <taxon>Orbiliomycetes</taxon>
        <taxon>Orbiliales</taxon>
        <taxon>Orbiliaceae</taxon>
        <taxon>Orbilia</taxon>
    </lineage>
</organism>
<comment type="caution">
    <text evidence="1">The sequence shown here is derived from an EMBL/GenBank/DDBJ whole genome shotgun (WGS) entry which is preliminary data.</text>
</comment>
<reference evidence="1 2" key="1">
    <citation type="submission" date="2019-06" db="EMBL/GenBank/DDBJ databases">
        <authorList>
            <person name="Palmer J.M."/>
        </authorList>
    </citation>
    <scope>NUCLEOTIDE SEQUENCE [LARGE SCALE GENOMIC DNA]</scope>
    <source>
        <strain evidence="1 2">TWF191</strain>
    </source>
</reference>